<keyword evidence="1" id="KW-1133">Transmembrane helix</keyword>
<sequence>MNTTYNPYLVVFSAFIAVLASYTALELSSRVTFARGLTRKFWLMGGAIAMGTGIWAMHFIAMLAFSIPLFISYNLGIVFVSLIAAILASAQALFIIGRPKPSLVVLFAGSSIMGIGIALMHYTGMAAMQMPAMVHYNPSLFLLSVVIAIAVSFVALKLSIQFREEAWVGRRWLKLATACIMGGAVLSMHYTGMAAAMFKPDVSKLVQAAGLDNLSLAYIVCLFTLLILSLTLATIYINSGSKTLLD</sequence>
<dbReference type="KEGG" id="mic:Mic7113_1582"/>
<dbReference type="GO" id="GO:0016020">
    <property type="term" value="C:membrane"/>
    <property type="evidence" value="ECO:0007669"/>
    <property type="project" value="UniProtKB-UniRule"/>
</dbReference>
<reference evidence="3 4" key="1">
    <citation type="submission" date="2012-06" db="EMBL/GenBank/DDBJ databases">
        <title>Finished chromosome of genome of Microcoleus sp. PCC 7113.</title>
        <authorList>
            <consortium name="US DOE Joint Genome Institute"/>
            <person name="Gugger M."/>
            <person name="Coursin T."/>
            <person name="Rippka R."/>
            <person name="Tandeau De Marsac N."/>
            <person name="Huntemann M."/>
            <person name="Wei C.-L."/>
            <person name="Han J."/>
            <person name="Detter J.C."/>
            <person name="Han C."/>
            <person name="Tapia R."/>
            <person name="Chen A."/>
            <person name="Kyrpides N."/>
            <person name="Mavromatis K."/>
            <person name="Markowitz V."/>
            <person name="Szeto E."/>
            <person name="Ivanova N."/>
            <person name="Pagani I."/>
            <person name="Pati A."/>
            <person name="Goodwin L."/>
            <person name="Nordberg H.P."/>
            <person name="Cantor M.N."/>
            <person name="Hua S.X."/>
            <person name="Woyke T."/>
            <person name="Kerfeld C.A."/>
        </authorList>
    </citation>
    <scope>NUCLEOTIDE SEQUENCE [LARGE SCALE GENOMIC DNA]</scope>
    <source>
        <strain evidence="3 4">PCC 7113</strain>
    </source>
</reference>
<feature type="transmembrane region" description="Helical" evidence="1">
    <location>
        <begin position="140"/>
        <end position="160"/>
    </location>
</feature>
<evidence type="ECO:0000313" key="4">
    <source>
        <dbReference type="Proteomes" id="UP000010471"/>
    </source>
</evidence>
<dbReference type="STRING" id="1173027.Mic7113_1582"/>
<evidence type="ECO:0000256" key="1">
    <source>
        <dbReference type="PROSITE-ProRule" id="PRU00244"/>
    </source>
</evidence>
<accession>K9WCB8</accession>
<dbReference type="EMBL" id="CP003630">
    <property type="protein sequence ID" value="AFZ17456.1"/>
    <property type="molecule type" value="Genomic_DNA"/>
</dbReference>
<dbReference type="InterPro" id="IPR005330">
    <property type="entry name" value="MHYT_dom"/>
</dbReference>
<gene>
    <name evidence="3" type="ORF">Mic7113_1582</name>
</gene>
<protein>
    <submittedName>
        <fullName evidence="3">MHYT domain-containing protein</fullName>
    </submittedName>
</protein>
<dbReference type="PANTHER" id="PTHR35152">
    <property type="entry name" value="DOMAIN SIGNALLING PROTEIN, PUTATIVE (AFU_ORTHOLOGUE AFUA_5G11310)-RELATED"/>
    <property type="match status" value="1"/>
</dbReference>
<feature type="transmembrane region" description="Helical" evidence="1">
    <location>
        <begin position="216"/>
        <end position="237"/>
    </location>
</feature>
<keyword evidence="4" id="KW-1185">Reference proteome</keyword>
<dbReference type="Proteomes" id="UP000010471">
    <property type="component" value="Chromosome"/>
</dbReference>
<dbReference type="OrthoDB" id="9802500at2"/>
<proteinExistence type="predicted"/>
<keyword evidence="1" id="KW-0812">Transmembrane</keyword>
<dbReference type="eggNOG" id="COG3300">
    <property type="taxonomic scope" value="Bacteria"/>
</dbReference>
<feature type="transmembrane region" description="Helical" evidence="1">
    <location>
        <begin position="46"/>
        <end position="71"/>
    </location>
</feature>
<name>K9WCB8_9CYAN</name>
<evidence type="ECO:0000259" key="2">
    <source>
        <dbReference type="PROSITE" id="PS50924"/>
    </source>
</evidence>
<dbReference type="PROSITE" id="PS50924">
    <property type="entry name" value="MHYT"/>
    <property type="match status" value="1"/>
</dbReference>
<feature type="transmembrane region" description="Helical" evidence="1">
    <location>
        <begin position="77"/>
        <end position="96"/>
    </location>
</feature>
<dbReference type="HOGENOM" id="CLU_061170_1_1_3"/>
<dbReference type="RefSeq" id="WP_015181612.1">
    <property type="nucleotide sequence ID" value="NC_019738.1"/>
</dbReference>
<feature type="domain" description="MHYT" evidence="2">
    <location>
        <begin position="5"/>
        <end position="199"/>
    </location>
</feature>
<dbReference type="PANTHER" id="PTHR35152:SF1">
    <property type="entry name" value="DOMAIN SIGNALLING PROTEIN, PUTATIVE (AFU_ORTHOLOGUE AFUA_5G11310)-RELATED"/>
    <property type="match status" value="1"/>
</dbReference>
<dbReference type="Pfam" id="PF03707">
    <property type="entry name" value="MHYT"/>
    <property type="match status" value="3"/>
</dbReference>
<organism evidence="3 4">
    <name type="scientific">Allocoleopsis franciscana PCC 7113</name>
    <dbReference type="NCBI Taxonomy" id="1173027"/>
    <lineage>
        <taxon>Bacteria</taxon>
        <taxon>Bacillati</taxon>
        <taxon>Cyanobacteriota</taxon>
        <taxon>Cyanophyceae</taxon>
        <taxon>Coleofasciculales</taxon>
        <taxon>Coleofasciculaceae</taxon>
        <taxon>Allocoleopsis</taxon>
        <taxon>Allocoleopsis franciscana</taxon>
    </lineage>
</organism>
<keyword evidence="1" id="KW-0472">Membrane</keyword>
<feature type="transmembrane region" description="Helical" evidence="1">
    <location>
        <begin position="6"/>
        <end position="25"/>
    </location>
</feature>
<evidence type="ECO:0000313" key="3">
    <source>
        <dbReference type="EMBL" id="AFZ17456.1"/>
    </source>
</evidence>
<dbReference type="AlphaFoldDB" id="K9WCB8"/>
<feature type="transmembrane region" description="Helical" evidence="1">
    <location>
        <begin position="103"/>
        <end position="120"/>
    </location>
</feature>
<feature type="transmembrane region" description="Helical" evidence="1">
    <location>
        <begin position="172"/>
        <end position="196"/>
    </location>
</feature>